<reference evidence="2 3" key="1">
    <citation type="submission" date="2014-02" db="EMBL/GenBank/DDBJ databases">
        <title>Transposable element dynamics among asymbiotic and ectomycorrhizal Amanita fungi.</title>
        <authorList>
            <consortium name="DOE Joint Genome Institute"/>
            <person name="Hess J."/>
            <person name="Skrede I."/>
            <person name="Wolfe B."/>
            <person name="LaButti K."/>
            <person name="Ohm R.A."/>
            <person name="Grigoriev I.V."/>
            <person name="Pringle A."/>
        </authorList>
    </citation>
    <scope>NUCLEOTIDE SEQUENCE [LARGE SCALE GENOMIC DNA]</scope>
    <source>
        <strain evidence="2 3">SKay4041</strain>
    </source>
</reference>
<dbReference type="EMBL" id="KZ302068">
    <property type="protein sequence ID" value="PFH48296.1"/>
    <property type="molecule type" value="Genomic_DNA"/>
</dbReference>
<evidence type="ECO:0000313" key="2">
    <source>
        <dbReference type="EMBL" id="PFH48296.1"/>
    </source>
</evidence>
<sequence>MKLFLSALTLLTVAHFIMAVKFKMTEYTDIHCEDESYCLSRPSPFCGDIDTTTKALYVIPGFFDDIIFYRGFSSRSGCGGELYRRKVSEDGQCVILRGNELSMGFA</sequence>
<protein>
    <submittedName>
        <fullName evidence="2">Uncharacterized protein</fullName>
    </submittedName>
</protein>
<feature type="chain" id="PRO_5012044016" evidence="1">
    <location>
        <begin position="20"/>
        <end position="106"/>
    </location>
</feature>
<evidence type="ECO:0000313" key="3">
    <source>
        <dbReference type="Proteomes" id="UP000242287"/>
    </source>
</evidence>
<dbReference type="AlphaFoldDB" id="A0A2A9NKM8"/>
<proteinExistence type="predicted"/>
<gene>
    <name evidence="2" type="ORF">AMATHDRAFT_49620</name>
</gene>
<keyword evidence="1" id="KW-0732">Signal</keyword>
<name>A0A2A9NKM8_9AGAR</name>
<accession>A0A2A9NKM8</accession>
<feature type="signal peptide" evidence="1">
    <location>
        <begin position="1"/>
        <end position="19"/>
    </location>
</feature>
<keyword evidence="3" id="KW-1185">Reference proteome</keyword>
<dbReference type="Proteomes" id="UP000242287">
    <property type="component" value="Unassembled WGS sequence"/>
</dbReference>
<evidence type="ECO:0000256" key="1">
    <source>
        <dbReference type="SAM" id="SignalP"/>
    </source>
</evidence>
<organism evidence="2 3">
    <name type="scientific">Amanita thiersii Skay4041</name>
    <dbReference type="NCBI Taxonomy" id="703135"/>
    <lineage>
        <taxon>Eukaryota</taxon>
        <taxon>Fungi</taxon>
        <taxon>Dikarya</taxon>
        <taxon>Basidiomycota</taxon>
        <taxon>Agaricomycotina</taxon>
        <taxon>Agaricomycetes</taxon>
        <taxon>Agaricomycetidae</taxon>
        <taxon>Agaricales</taxon>
        <taxon>Pluteineae</taxon>
        <taxon>Amanitaceae</taxon>
        <taxon>Amanita</taxon>
    </lineage>
</organism>